<proteinExistence type="predicted"/>
<name>A0A2S8G2V9_9BACT</name>
<dbReference type="SUPFAM" id="SSF50974">
    <property type="entry name" value="Nitrous oxide reductase, N-terminal domain"/>
    <property type="match status" value="1"/>
</dbReference>
<dbReference type="InterPro" id="IPR051200">
    <property type="entry name" value="Host-pathogen_enzymatic-act"/>
</dbReference>
<dbReference type="AlphaFoldDB" id="A0A2S8G2V9"/>
<evidence type="ECO:0000259" key="5">
    <source>
        <dbReference type="PROSITE" id="PS51007"/>
    </source>
</evidence>
<dbReference type="InterPro" id="IPR036909">
    <property type="entry name" value="Cyt_c-like_dom_sf"/>
</dbReference>
<dbReference type="EMBL" id="PUIA01000016">
    <property type="protein sequence ID" value="PQO38785.1"/>
    <property type="molecule type" value="Genomic_DNA"/>
</dbReference>
<dbReference type="RefSeq" id="WP_105349985.1">
    <property type="nucleotide sequence ID" value="NZ_PUIA01000016.1"/>
</dbReference>
<evidence type="ECO:0000256" key="2">
    <source>
        <dbReference type="ARBA" id="ARBA00022723"/>
    </source>
</evidence>
<evidence type="ECO:0000313" key="6">
    <source>
        <dbReference type="EMBL" id="PQO38785.1"/>
    </source>
</evidence>
<dbReference type="PROSITE" id="PS51007">
    <property type="entry name" value="CYTC"/>
    <property type="match status" value="1"/>
</dbReference>
<dbReference type="GO" id="GO:0016491">
    <property type="term" value="F:oxidoreductase activity"/>
    <property type="evidence" value="ECO:0007669"/>
    <property type="project" value="InterPro"/>
</dbReference>
<dbReference type="Proteomes" id="UP000240009">
    <property type="component" value="Unassembled WGS sequence"/>
</dbReference>
<dbReference type="SUPFAM" id="SSF46626">
    <property type="entry name" value="Cytochrome c"/>
    <property type="match status" value="2"/>
</dbReference>
<keyword evidence="2 4" id="KW-0479">Metal-binding</keyword>
<dbReference type="OrthoDB" id="9772811at2"/>
<protein>
    <recommendedName>
        <fullName evidence="5">Cytochrome c domain-containing protein</fullName>
    </recommendedName>
</protein>
<dbReference type="GO" id="GO:0020037">
    <property type="term" value="F:heme binding"/>
    <property type="evidence" value="ECO:0007669"/>
    <property type="project" value="InterPro"/>
</dbReference>
<keyword evidence="3 4" id="KW-0408">Iron</keyword>
<evidence type="ECO:0000313" key="7">
    <source>
        <dbReference type="Proteomes" id="UP000240009"/>
    </source>
</evidence>
<dbReference type="GO" id="GO:0046872">
    <property type="term" value="F:metal ion binding"/>
    <property type="evidence" value="ECO:0007669"/>
    <property type="project" value="UniProtKB-KW"/>
</dbReference>
<gene>
    <name evidence="6" type="ORF">C5Y96_02645</name>
</gene>
<dbReference type="PANTHER" id="PTHR47197">
    <property type="entry name" value="PROTEIN NIRF"/>
    <property type="match status" value="1"/>
</dbReference>
<evidence type="ECO:0000256" key="1">
    <source>
        <dbReference type="ARBA" id="ARBA00022617"/>
    </source>
</evidence>
<dbReference type="GO" id="GO:0009055">
    <property type="term" value="F:electron transfer activity"/>
    <property type="evidence" value="ECO:0007669"/>
    <property type="project" value="InterPro"/>
</dbReference>
<dbReference type="InterPro" id="IPR004852">
    <property type="entry name" value="Di-haem_cyt_c_peroxidsae"/>
</dbReference>
<keyword evidence="1 4" id="KW-0349">Heme</keyword>
<dbReference type="Pfam" id="PF03150">
    <property type="entry name" value="CCP_MauG"/>
    <property type="match status" value="1"/>
</dbReference>
<dbReference type="Gene3D" id="2.130.10.10">
    <property type="entry name" value="YVTN repeat-like/Quinoprotein amine dehydrogenase"/>
    <property type="match status" value="2"/>
</dbReference>
<dbReference type="InterPro" id="IPR011045">
    <property type="entry name" value="N2O_reductase_N"/>
</dbReference>
<dbReference type="InterPro" id="IPR009056">
    <property type="entry name" value="Cyt_c-like_dom"/>
</dbReference>
<dbReference type="Gene3D" id="1.10.760.10">
    <property type="entry name" value="Cytochrome c-like domain"/>
    <property type="match status" value="1"/>
</dbReference>
<comment type="caution">
    <text evidence="6">The sequence shown here is derived from an EMBL/GenBank/DDBJ whole genome shotgun (WGS) entry which is preliminary data.</text>
</comment>
<dbReference type="InterPro" id="IPR015943">
    <property type="entry name" value="WD40/YVTN_repeat-like_dom_sf"/>
</dbReference>
<evidence type="ECO:0000256" key="4">
    <source>
        <dbReference type="PROSITE-ProRule" id="PRU00433"/>
    </source>
</evidence>
<sequence>MNFRRLIYLGIALGVICVPVLAVPAPPLTADYRSPVDLVLLNNDAWLVVANQTSNSISLIETESGKVLDELPCSEHPTAIAACLDGQHLLVSCTYSGQVSLIQIEGDKMREMHSIDVGFEPTGLAVSPDGQTAYVGLVATGEVAQLDLKRAKVARKIPVGAWPRYLAVSPNGDRLAVGCSGESKIVVVDLIKGEVDFSSKLSGGINIGHMQCSADGKYVYFPWMIYRSNPINRDNIRRGWVLGSRIGRVPLDKQEYREAITLDVPGMAVADPHGIVMNSSNSRIVVSASGSHDLLIYRQAGLPWESVGGPGDLIDPKLMQDRDLFQRLDLGGRPMGLAMAKDDRTVYVADYLRDVIHVVDIEDRLVVRHIPLGKRPGPSQVRHGEELFYDARRSLDQWYSCHTCHYNGGVNSKAMDTWNDGSALTMKTVLPLENLDKTGPWTWHGWQEDLHDAMHKSFTTTMQGRPASPREADALLAYLRTDRTPPNPFREKDGSLSAAANRGQKVFESENANCASCHSGRYYTDGKIHDVGLGSEEDEYEGYNTPSLTGSYRKVRFLHDGRAGSLEEVLMDYHSPEEVSGTRPLTESELSDLISYLKSL</sequence>
<evidence type="ECO:0000256" key="3">
    <source>
        <dbReference type="ARBA" id="ARBA00023004"/>
    </source>
</evidence>
<feature type="domain" description="Cytochrome c" evidence="5">
    <location>
        <begin position="498"/>
        <end position="600"/>
    </location>
</feature>
<dbReference type="PANTHER" id="PTHR47197:SF3">
    <property type="entry name" value="DIHYDRO-HEME D1 DEHYDROGENASE"/>
    <property type="match status" value="1"/>
</dbReference>
<organism evidence="6 7">
    <name type="scientific">Blastopirellula marina</name>
    <dbReference type="NCBI Taxonomy" id="124"/>
    <lineage>
        <taxon>Bacteria</taxon>
        <taxon>Pseudomonadati</taxon>
        <taxon>Planctomycetota</taxon>
        <taxon>Planctomycetia</taxon>
        <taxon>Pirellulales</taxon>
        <taxon>Pirellulaceae</taxon>
        <taxon>Blastopirellula</taxon>
    </lineage>
</organism>
<accession>A0A2S8G2V9</accession>
<reference evidence="6 7" key="1">
    <citation type="submission" date="2018-02" db="EMBL/GenBank/DDBJ databases">
        <title>Comparative genomes isolates from brazilian mangrove.</title>
        <authorList>
            <person name="Araujo J.E."/>
            <person name="Taketani R.G."/>
            <person name="Silva M.C.P."/>
            <person name="Loureco M.V."/>
            <person name="Andreote F.D."/>
        </authorList>
    </citation>
    <scope>NUCLEOTIDE SEQUENCE [LARGE SCALE GENOMIC DNA]</scope>
    <source>
        <strain evidence="6 7">HEX-2 MGV</strain>
    </source>
</reference>